<evidence type="ECO:0000256" key="1">
    <source>
        <dbReference type="ARBA" id="ARBA00022448"/>
    </source>
</evidence>
<evidence type="ECO:0000313" key="13">
    <source>
        <dbReference type="Proteomes" id="UP001059380"/>
    </source>
</evidence>
<evidence type="ECO:0000256" key="5">
    <source>
        <dbReference type="ARBA" id="ARBA00022741"/>
    </source>
</evidence>
<dbReference type="GO" id="GO:0005524">
    <property type="term" value="F:ATP binding"/>
    <property type="evidence" value="ECO:0007669"/>
    <property type="project" value="UniProtKB-UniRule"/>
</dbReference>
<protein>
    <recommendedName>
        <fullName evidence="11">Potassium-transporting ATPase KdpC subunit</fullName>
    </recommendedName>
    <alternativeName>
        <fullName evidence="11">ATP phosphohydrolase [potassium-transporting] C chain</fullName>
    </alternativeName>
    <alternativeName>
        <fullName evidence="11">Potassium-binding and translocating subunit C</fullName>
    </alternativeName>
    <alternativeName>
        <fullName evidence="11">Potassium-translocating ATPase C chain</fullName>
    </alternativeName>
</protein>
<evidence type="ECO:0000256" key="6">
    <source>
        <dbReference type="ARBA" id="ARBA00022840"/>
    </source>
</evidence>
<evidence type="ECO:0000256" key="2">
    <source>
        <dbReference type="ARBA" id="ARBA00022475"/>
    </source>
</evidence>
<evidence type="ECO:0000256" key="8">
    <source>
        <dbReference type="ARBA" id="ARBA00022989"/>
    </source>
</evidence>
<dbReference type="GO" id="GO:0005886">
    <property type="term" value="C:plasma membrane"/>
    <property type="evidence" value="ECO:0007669"/>
    <property type="project" value="UniProtKB-SubCell"/>
</dbReference>
<keyword evidence="9 11" id="KW-0406">Ion transport</keyword>
<evidence type="ECO:0000313" key="12">
    <source>
        <dbReference type="EMBL" id="UWZ85774.1"/>
    </source>
</evidence>
<evidence type="ECO:0000256" key="11">
    <source>
        <dbReference type="HAMAP-Rule" id="MF_00276"/>
    </source>
</evidence>
<reference evidence="12" key="1">
    <citation type="submission" date="2021-04" db="EMBL/GenBank/DDBJ databases">
        <title>Phylogenetic analysis of Acidobacteriaceae.</title>
        <authorList>
            <person name="Qiu L."/>
            <person name="Zhang Q."/>
        </authorList>
    </citation>
    <scope>NUCLEOTIDE SEQUENCE</scope>
    <source>
        <strain evidence="12">DSM 25168</strain>
    </source>
</reference>
<comment type="subcellular location">
    <subcellularLocation>
        <location evidence="11">Cell membrane</location>
        <topology evidence="11">Single-pass membrane protein</topology>
    </subcellularLocation>
</comment>
<gene>
    <name evidence="11" type="primary">kdpC</name>
    <name evidence="12" type="ORF">MOP44_07465</name>
</gene>
<comment type="similarity">
    <text evidence="11">Belongs to the KdpC family.</text>
</comment>
<dbReference type="Pfam" id="PF02669">
    <property type="entry name" value="KdpC"/>
    <property type="match status" value="2"/>
</dbReference>
<keyword evidence="7 11" id="KW-0630">Potassium</keyword>
<dbReference type="RefSeq" id="WP_260795375.1">
    <property type="nucleotide sequence ID" value="NZ_CP093313.1"/>
</dbReference>
<keyword evidence="6 11" id="KW-0067">ATP-binding</keyword>
<evidence type="ECO:0000256" key="9">
    <source>
        <dbReference type="ARBA" id="ARBA00023065"/>
    </source>
</evidence>
<comment type="function">
    <text evidence="11">Part of the high-affinity ATP-driven potassium transport (or Kdp) system, which catalyzes the hydrolysis of ATP coupled with the electrogenic transport of potassium into the cytoplasm. This subunit acts as a catalytic chaperone that increases the ATP-binding affinity of the ATP-hydrolyzing subunit KdpB by the formation of a transient KdpB/KdpC/ATP ternary complex.</text>
</comment>
<keyword evidence="4 11" id="KW-0812">Transmembrane</keyword>
<dbReference type="PANTHER" id="PTHR30042">
    <property type="entry name" value="POTASSIUM-TRANSPORTING ATPASE C CHAIN"/>
    <property type="match status" value="1"/>
</dbReference>
<keyword evidence="8 11" id="KW-1133">Transmembrane helix</keyword>
<sequence>MIKELGPGLRLMIALTILTGLIYPVAMTGVSAAIFPKQANGSLVTQNGKVVGSSLIGQSFTRADYFHPRPSSAGTGYDATNSLGSNLGPTNAKLLYGTTKMDDKGKEIVDFDGLQDRIVHYCLDNNIAFTSSAPLDGFKDGQGNLDDVRLIKAFNDAKNPLVITPKTPIPSDAVTGSASGLDPHISPANAELQLGRVAAARGVEAGQVKALVAEATDKPALGFIGEPGVNVLMLNIALDQKFPAHK</sequence>
<dbReference type="InterPro" id="IPR003820">
    <property type="entry name" value="KdpC"/>
</dbReference>
<keyword evidence="3 11" id="KW-0633">Potassium transport</keyword>
<dbReference type="KEGG" id="orp:MOP44_07465"/>
<keyword evidence="5 11" id="KW-0547">Nucleotide-binding</keyword>
<comment type="subunit">
    <text evidence="11">The system is composed of three essential subunits: KdpA, KdpB and KdpC.</text>
</comment>
<evidence type="ECO:0000256" key="10">
    <source>
        <dbReference type="ARBA" id="ARBA00023136"/>
    </source>
</evidence>
<dbReference type="AlphaFoldDB" id="A0A9J7BXM1"/>
<proteinExistence type="inferred from homology"/>
<keyword evidence="2 11" id="KW-1003">Cell membrane</keyword>
<keyword evidence="1 11" id="KW-0813">Transport</keyword>
<dbReference type="EMBL" id="CP093313">
    <property type="protein sequence ID" value="UWZ85774.1"/>
    <property type="molecule type" value="Genomic_DNA"/>
</dbReference>
<dbReference type="Proteomes" id="UP001059380">
    <property type="component" value="Chromosome"/>
</dbReference>
<name>A0A9J7BXM1_9BACT</name>
<evidence type="ECO:0000256" key="7">
    <source>
        <dbReference type="ARBA" id="ARBA00022958"/>
    </source>
</evidence>
<accession>A0A9J7BXM1</accession>
<evidence type="ECO:0000256" key="3">
    <source>
        <dbReference type="ARBA" id="ARBA00022538"/>
    </source>
</evidence>
<dbReference type="HAMAP" id="MF_00276">
    <property type="entry name" value="KdpC"/>
    <property type="match status" value="1"/>
</dbReference>
<dbReference type="GO" id="GO:0008556">
    <property type="term" value="F:P-type potassium transmembrane transporter activity"/>
    <property type="evidence" value="ECO:0007669"/>
    <property type="project" value="InterPro"/>
</dbReference>
<dbReference type="PANTHER" id="PTHR30042:SF2">
    <property type="entry name" value="POTASSIUM-TRANSPORTING ATPASE KDPC SUBUNIT"/>
    <property type="match status" value="1"/>
</dbReference>
<evidence type="ECO:0000256" key="4">
    <source>
        <dbReference type="ARBA" id="ARBA00022692"/>
    </source>
</evidence>
<keyword evidence="13" id="KW-1185">Reference proteome</keyword>
<organism evidence="12 13">
    <name type="scientific">Occallatibacter riparius</name>
    <dbReference type="NCBI Taxonomy" id="1002689"/>
    <lineage>
        <taxon>Bacteria</taxon>
        <taxon>Pseudomonadati</taxon>
        <taxon>Acidobacteriota</taxon>
        <taxon>Terriglobia</taxon>
        <taxon>Terriglobales</taxon>
        <taxon>Acidobacteriaceae</taxon>
        <taxon>Occallatibacter</taxon>
    </lineage>
</organism>
<keyword evidence="10 11" id="KW-0472">Membrane</keyword>